<dbReference type="InterPro" id="IPR011051">
    <property type="entry name" value="RmlC_Cupin_sf"/>
</dbReference>
<dbReference type="InterPro" id="IPR012093">
    <property type="entry name" value="Pirin"/>
</dbReference>
<proteinExistence type="inferred from homology"/>
<organism evidence="4 5">
    <name type="scientific">Psychroflexus sediminis</name>
    <dbReference type="NCBI Taxonomy" id="470826"/>
    <lineage>
        <taxon>Bacteria</taxon>
        <taxon>Pseudomonadati</taxon>
        <taxon>Bacteroidota</taxon>
        <taxon>Flavobacteriia</taxon>
        <taxon>Flavobacteriales</taxon>
        <taxon>Flavobacteriaceae</taxon>
        <taxon>Psychroflexus</taxon>
    </lineage>
</organism>
<dbReference type="PANTHER" id="PTHR13903:SF8">
    <property type="entry name" value="PIRIN"/>
    <property type="match status" value="1"/>
</dbReference>
<dbReference type="Proteomes" id="UP000199296">
    <property type="component" value="Unassembled WGS sequence"/>
</dbReference>
<dbReference type="Gene3D" id="2.60.120.10">
    <property type="entry name" value="Jelly Rolls"/>
    <property type="match status" value="1"/>
</dbReference>
<gene>
    <name evidence="4" type="ORF">SAMN04488027_10185</name>
</gene>
<accession>A0A1G7TVF9</accession>
<dbReference type="AlphaFoldDB" id="A0A1G7TVF9"/>
<dbReference type="EMBL" id="FNCW01000001">
    <property type="protein sequence ID" value="SDG39317.1"/>
    <property type="molecule type" value="Genomic_DNA"/>
</dbReference>
<dbReference type="RefSeq" id="WP_093364170.1">
    <property type="nucleotide sequence ID" value="NZ_FNCW01000001.1"/>
</dbReference>
<keyword evidence="5" id="KW-1185">Reference proteome</keyword>
<feature type="domain" description="Pirin N-terminal" evidence="3">
    <location>
        <begin position="25"/>
        <end position="118"/>
    </location>
</feature>
<dbReference type="PANTHER" id="PTHR13903">
    <property type="entry name" value="PIRIN-RELATED"/>
    <property type="match status" value="1"/>
</dbReference>
<dbReference type="InterPro" id="IPR014710">
    <property type="entry name" value="RmlC-like_jellyroll"/>
</dbReference>
<dbReference type="SUPFAM" id="SSF51182">
    <property type="entry name" value="RmlC-like cupins"/>
    <property type="match status" value="1"/>
</dbReference>
<evidence type="ECO:0000256" key="1">
    <source>
        <dbReference type="ARBA" id="ARBA00008416"/>
    </source>
</evidence>
<dbReference type="PIRSF" id="PIRSF006232">
    <property type="entry name" value="Pirin"/>
    <property type="match status" value="1"/>
</dbReference>
<protein>
    <recommendedName>
        <fullName evidence="3">Pirin N-terminal domain-containing protein</fullName>
    </recommendedName>
</protein>
<dbReference type="Pfam" id="PF02678">
    <property type="entry name" value="Pirin"/>
    <property type="match status" value="1"/>
</dbReference>
<dbReference type="CDD" id="cd02247">
    <property type="entry name" value="cupin_pirin_C"/>
    <property type="match status" value="1"/>
</dbReference>
<sequence>MARKLSTTDGIEKMGATELQENGIRYKRLFPNNYKRHFDPFVLLDEFHMDIQSEINDQTNEGFECVTYMLDGSLKHTDGLENNEELASGDAQRFTAGNGYRHSEKPVQKLNHGIRLWIDLPEENKDDPASYQIQHADDLPVNETDARFVRSILSEKSPLKVKASVLFQDYSIAADTEQKIEIPEQHRAILYLPGDINGTLHAEDTLLESGDALLIDLGADNFKVKSKNEAVRFMLITGKPLNQEIELKNNRVL</sequence>
<comment type="similarity">
    <text evidence="1 2">Belongs to the pirin family.</text>
</comment>
<reference evidence="4 5" key="1">
    <citation type="submission" date="2016-10" db="EMBL/GenBank/DDBJ databases">
        <authorList>
            <person name="de Groot N.N."/>
        </authorList>
    </citation>
    <scope>NUCLEOTIDE SEQUENCE [LARGE SCALE GENOMIC DNA]</scope>
    <source>
        <strain evidence="4 5">DSM 19803</strain>
    </source>
</reference>
<evidence type="ECO:0000313" key="4">
    <source>
        <dbReference type="EMBL" id="SDG39317.1"/>
    </source>
</evidence>
<evidence type="ECO:0000313" key="5">
    <source>
        <dbReference type="Proteomes" id="UP000199296"/>
    </source>
</evidence>
<evidence type="ECO:0000259" key="3">
    <source>
        <dbReference type="Pfam" id="PF02678"/>
    </source>
</evidence>
<dbReference type="OrthoDB" id="321327at2"/>
<name>A0A1G7TVF9_9FLAO</name>
<dbReference type="InterPro" id="IPR003829">
    <property type="entry name" value="Pirin_N_dom"/>
</dbReference>
<evidence type="ECO:0000256" key="2">
    <source>
        <dbReference type="RuleBase" id="RU003457"/>
    </source>
</evidence>